<keyword evidence="2 5" id="KW-0689">Ribosomal protein</keyword>
<dbReference type="CDD" id="cd00427">
    <property type="entry name" value="Ribosomal_L29_HIP"/>
    <property type="match status" value="1"/>
</dbReference>
<dbReference type="InterPro" id="IPR036049">
    <property type="entry name" value="Ribosomal_uL29_sf"/>
</dbReference>
<dbReference type="Pfam" id="PF00831">
    <property type="entry name" value="Ribosomal_L29"/>
    <property type="match status" value="1"/>
</dbReference>
<dbReference type="GO" id="GO:0006412">
    <property type="term" value="P:translation"/>
    <property type="evidence" value="ECO:0007669"/>
    <property type="project" value="UniProtKB-UniRule"/>
</dbReference>
<gene>
    <name evidence="5" type="primary">rpmC</name>
    <name evidence="6" type="ORF">CAY53_10720</name>
</gene>
<dbReference type="NCBIfam" id="TIGR00012">
    <property type="entry name" value="L29"/>
    <property type="match status" value="1"/>
</dbReference>
<dbReference type="KEGG" id="deo:CAY53_10720"/>
<dbReference type="RefSeq" id="WP_017865745.1">
    <property type="nucleotide sequence ID" value="NZ_CP021255.1"/>
</dbReference>
<dbReference type="InterPro" id="IPR001854">
    <property type="entry name" value="Ribosomal_uL29"/>
</dbReference>
<proteinExistence type="inferred from homology"/>
<evidence type="ECO:0000256" key="5">
    <source>
        <dbReference type="HAMAP-Rule" id="MF_00374"/>
    </source>
</evidence>
<dbReference type="Gene3D" id="1.10.287.310">
    <property type="match status" value="1"/>
</dbReference>
<dbReference type="EMBL" id="CP021255">
    <property type="protein sequence ID" value="AVD71885.1"/>
    <property type="molecule type" value="Genomic_DNA"/>
</dbReference>
<dbReference type="HAMAP" id="MF_00374">
    <property type="entry name" value="Ribosomal_uL29"/>
    <property type="match status" value="1"/>
</dbReference>
<evidence type="ECO:0000256" key="4">
    <source>
        <dbReference type="ARBA" id="ARBA00035204"/>
    </source>
</evidence>
<evidence type="ECO:0000256" key="1">
    <source>
        <dbReference type="ARBA" id="ARBA00009254"/>
    </source>
</evidence>
<evidence type="ECO:0000313" key="6">
    <source>
        <dbReference type="EMBL" id="AVD71885.1"/>
    </source>
</evidence>
<reference evidence="6 7" key="1">
    <citation type="journal article" date="2018" name="MBio">
        <title>Insights into the evolution of host association through the isolation and characterization of a novel human periodontal pathobiont, Desulfobulbus oralis.</title>
        <authorList>
            <person name="Cross K.L."/>
            <person name="Chirania P."/>
            <person name="Xiong W."/>
            <person name="Beall C.J."/>
            <person name="Elkins J.G."/>
            <person name="Giannone R.J."/>
            <person name="Griffen A.L."/>
            <person name="Guss A.M."/>
            <person name="Hettich R.L."/>
            <person name="Joshi S.S."/>
            <person name="Mokrzan E.M."/>
            <person name="Martin R.K."/>
            <person name="Zhulin I.B."/>
            <person name="Leys E.J."/>
            <person name="Podar M."/>
        </authorList>
    </citation>
    <scope>NUCLEOTIDE SEQUENCE [LARGE SCALE GENOMIC DNA]</scope>
    <source>
        <strain evidence="6 7">ORNL</strain>
    </source>
</reference>
<name>A0A2L1GQC5_9BACT</name>
<dbReference type="Proteomes" id="UP000239867">
    <property type="component" value="Chromosome"/>
</dbReference>
<dbReference type="OrthoDB" id="9815192at2"/>
<comment type="similarity">
    <text evidence="1 5">Belongs to the universal ribosomal protein uL29 family.</text>
</comment>
<keyword evidence="3 5" id="KW-0687">Ribonucleoprotein</keyword>
<dbReference type="GO" id="GO:0003735">
    <property type="term" value="F:structural constituent of ribosome"/>
    <property type="evidence" value="ECO:0007669"/>
    <property type="project" value="InterPro"/>
</dbReference>
<dbReference type="PROSITE" id="PS00579">
    <property type="entry name" value="RIBOSOMAL_L29"/>
    <property type="match status" value="1"/>
</dbReference>
<dbReference type="SUPFAM" id="SSF46561">
    <property type="entry name" value="Ribosomal protein L29 (L29p)"/>
    <property type="match status" value="1"/>
</dbReference>
<protein>
    <recommendedName>
        <fullName evidence="4 5">Large ribosomal subunit protein uL29</fullName>
    </recommendedName>
</protein>
<dbReference type="GO" id="GO:1990904">
    <property type="term" value="C:ribonucleoprotein complex"/>
    <property type="evidence" value="ECO:0007669"/>
    <property type="project" value="UniProtKB-KW"/>
</dbReference>
<dbReference type="InterPro" id="IPR018254">
    <property type="entry name" value="Ribosomal_uL29_CS"/>
</dbReference>
<accession>A0A2L1GQC5</accession>
<evidence type="ECO:0000256" key="2">
    <source>
        <dbReference type="ARBA" id="ARBA00022980"/>
    </source>
</evidence>
<keyword evidence="7" id="KW-1185">Reference proteome</keyword>
<dbReference type="GO" id="GO:0005840">
    <property type="term" value="C:ribosome"/>
    <property type="evidence" value="ECO:0007669"/>
    <property type="project" value="UniProtKB-KW"/>
</dbReference>
<dbReference type="AlphaFoldDB" id="A0A2L1GQC5"/>
<organism evidence="6 7">
    <name type="scientific">Desulfobulbus oralis</name>
    <dbReference type="NCBI Taxonomy" id="1986146"/>
    <lineage>
        <taxon>Bacteria</taxon>
        <taxon>Pseudomonadati</taxon>
        <taxon>Thermodesulfobacteriota</taxon>
        <taxon>Desulfobulbia</taxon>
        <taxon>Desulfobulbales</taxon>
        <taxon>Desulfobulbaceae</taxon>
        <taxon>Desulfobulbus</taxon>
    </lineage>
</organism>
<evidence type="ECO:0000256" key="3">
    <source>
        <dbReference type="ARBA" id="ARBA00023274"/>
    </source>
</evidence>
<evidence type="ECO:0000313" key="7">
    <source>
        <dbReference type="Proteomes" id="UP000239867"/>
    </source>
</evidence>
<sequence>MSQNLKDLSVAELQIKDRELRESLFKLRFQHGIRRLDNPAQLSRIKKDIARVQTFLAQKANQQ</sequence>